<keyword evidence="3" id="KW-1185">Reference proteome</keyword>
<feature type="region of interest" description="Disordered" evidence="1">
    <location>
        <begin position="1"/>
        <end position="26"/>
    </location>
</feature>
<protein>
    <submittedName>
        <fullName evidence="2">Uncharacterized protein</fullName>
    </submittedName>
</protein>
<proteinExistence type="predicted"/>
<name>A0AAV7LM39_PLEWA</name>
<dbReference type="AlphaFoldDB" id="A0AAV7LM39"/>
<gene>
    <name evidence="2" type="ORF">NDU88_005781</name>
</gene>
<evidence type="ECO:0000313" key="2">
    <source>
        <dbReference type="EMBL" id="KAJ1092671.1"/>
    </source>
</evidence>
<accession>A0AAV7LM39</accession>
<reference evidence="2" key="1">
    <citation type="journal article" date="2022" name="bioRxiv">
        <title>Sequencing and chromosome-scale assembly of the giantPleurodeles waltlgenome.</title>
        <authorList>
            <person name="Brown T."/>
            <person name="Elewa A."/>
            <person name="Iarovenko S."/>
            <person name="Subramanian E."/>
            <person name="Araus A.J."/>
            <person name="Petzold A."/>
            <person name="Susuki M."/>
            <person name="Suzuki K.-i.T."/>
            <person name="Hayashi T."/>
            <person name="Toyoda A."/>
            <person name="Oliveira C."/>
            <person name="Osipova E."/>
            <person name="Leigh N.D."/>
            <person name="Simon A."/>
            <person name="Yun M.H."/>
        </authorList>
    </citation>
    <scope>NUCLEOTIDE SEQUENCE</scope>
    <source>
        <strain evidence="2">20211129_DDA</strain>
        <tissue evidence="2">Liver</tissue>
    </source>
</reference>
<sequence length="82" mass="9248">MICPEQRKENKNVTGTAPARRARKSRRTTLGRIWRRRASCFKKVRPASLSGELPGRVRCPVDPCRGPRARKELKIASPPALV</sequence>
<comment type="caution">
    <text evidence="2">The sequence shown here is derived from an EMBL/GenBank/DDBJ whole genome shotgun (WGS) entry which is preliminary data.</text>
</comment>
<evidence type="ECO:0000256" key="1">
    <source>
        <dbReference type="SAM" id="MobiDB-lite"/>
    </source>
</evidence>
<evidence type="ECO:0000313" key="3">
    <source>
        <dbReference type="Proteomes" id="UP001066276"/>
    </source>
</evidence>
<dbReference type="EMBL" id="JANPWB010000015">
    <property type="protein sequence ID" value="KAJ1092671.1"/>
    <property type="molecule type" value="Genomic_DNA"/>
</dbReference>
<feature type="compositionally biased region" description="Basic and acidic residues" evidence="1">
    <location>
        <begin position="1"/>
        <end position="11"/>
    </location>
</feature>
<organism evidence="2 3">
    <name type="scientific">Pleurodeles waltl</name>
    <name type="common">Iberian ribbed newt</name>
    <dbReference type="NCBI Taxonomy" id="8319"/>
    <lineage>
        <taxon>Eukaryota</taxon>
        <taxon>Metazoa</taxon>
        <taxon>Chordata</taxon>
        <taxon>Craniata</taxon>
        <taxon>Vertebrata</taxon>
        <taxon>Euteleostomi</taxon>
        <taxon>Amphibia</taxon>
        <taxon>Batrachia</taxon>
        <taxon>Caudata</taxon>
        <taxon>Salamandroidea</taxon>
        <taxon>Salamandridae</taxon>
        <taxon>Pleurodelinae</taxon>
        <taxon>Pleurodeles</taxon>
    </lineage>
</organism>
<dbReference type="Proteomes" id="UP001066276">
    <property type="component" value="Chromosome 11"/>
</dbReference>